<dbReference type="NCBIfam" id="NF006055">
    <property type="entry name" value="PRK08203.1"/>
    <property type="match status" value="1"/>
</dbReference>
<proteinExistence type="inferred from homology"/>
<dbReference type="GO" id="GO:0046872">
    <property type="term" value="F:metal ion binding"/>
    <property type="evidence" value="ECO:0007669"/>
    <property type="project" value="UniProtKB-KW"/>
</dbReference>
<evidence type="ECO:0000259" key="5">
    <source>
        <dbReference type="Pfam" id="PF01979"/>
    </source>
</evidence>
<dbReference type="GO" id="GO:0016814">
    <property type="term" value="F:hydrolase activity, acting on carbon-nitrogen (but not peptide) bonds, in cyclic amidines"/>
    <property type="evidence" value="ECO:0007669"/>
    <property type="project" value="UniProtKB-ARBA"/>
</dbReference>
<name>A0A1M5JA99_9HYPH</name>
<evidence type="ECO:0000313" key="7">
    <source>
        <dbReference type="Proteomes" id="UP000184485"/>
    </source>
</evidence>
<keyword evidence="2" id="KW-0479">Metal-binding</keyword>
<evidence type="ECO:0000256" key="3">
    <source>
        <dbReference type="ARBA" id="ARBA00022801"/>
    </source>
</evidence>
<dbReference type="Gene3D" id="3.20.20.140">
    <property type="entry name" value="Metal-dependent hydrolases"/>
    <property type="match status" value="1"/>
</dbReference>
<feature type="domain" description="Amidohydrolase-related" evidence="5">
    <location>
        <begin position="68"/>
        <end position="434"/>
    </location>
</feature>
<dbReference type="PANTHER" id="PTHR43794">
    <property type="entry name" value="AMINOHYDROLASE SSNA-RELATED"/>
    <property type="match status" value="1"/>
</dbReference>
<evidence type="ECO:0000313" key="6">
    <source>
        <dbReference type="EMBL" id="SHG37488.1"/>
    </source>
</evidence>
<dbReference type="Gene3D" id="2.30.40.10">
    <property type="entry name" value="Urease, subunit C, domain 1"/>
    <property type="match status" value="1"/>
</dbReference>
<keyword evidence="7" id="KW-1185">Reference proteome</keyword>
<dbReference type="InterPro" id="IPR006680">
    <property type="entry name" value="Amidohydro-rel"/>
</dbReference>
<organism evidence="6 7">
    <name type="scientific">Kaistia soli DSM 19436</name>
    <dbReference type="NCBI Taxonomy" id="1122133"/>
    <lineage>
        <taxon>Bacteria</taxon>
        <taxon>Pseudomonadati</taxon>
        <taxon>Pseudomonadota</taxon>
        <taxon>Alphaproteobacteria</taxon>
        <taxon>Hyphomicrobiales</taxon>
        <taxon>Kaistiaceae</taxon>
        <taxon>Kaistia</taxon>
    </lineage>
</organism>
<evidence type="ECO:0000256" key="2">
    <source>
        <dbReference type="ARBA" id="ARBA00022723"/>
    </source>
</evidence>
<evidence type="ECO:0000256" key="1">
    <source>
        <dbReference type="ARBA" id="ARBA00006745"/>
    </source>
</evidence>
<dbReference type="CDD" id="cd01298">
    <property type="entry name" value="ATZ_TRZ_like"/>
    <property type="match status" value="1"/>
</dbReference>
<dbReference type="PANTHER" id="PTHR43794:SF11">
    <property type="entry name" value="AMIDOHYDROLASE-RELATED DOMAIN-CONTAINING PROTEIN"/>
    <property type="match status" value="1"/>
</dbReference>
<dbReference type="AlphaFoldDB" id="A0A1M5JA99"/>
<protein>
    <submittedName>
        <fullName evidence="6">8-oxoguanine deaminase</fullName>
    </submittedName>
</protein>
<reference evidence="6 7" key="1">
    <citation type="submission" date="2016-11" db="EMBL/GenBank/DDBJ databases">
        <authorList>
            <person name="Jaros S."/>
            <person name="Januszkiewicz K."/>
            <person name="Wedrychowicz H."/>
        </authorList>
    </citation>
    <scope>NUCLEOTIDE SEQUENCE [LARGE SCALE GENOMIC DNA]</scope>
    <source>
        <strain evidence="6 7">DSM 19436</strain>
    </source>
</reference>
<dbReference type="SUPFAM" id="SSF51338">
    <property type="entry name" value="Composite domain of metallo-dependent hydrolases"/>
    <property type="match status" value="2"/>
</dbReference>
<dbReference type="FunFam" id="3.20.20.140:FF:000014">
    <property type="entry name" value="5-methylthioadenosine/S-adenosylhomocysteine deaminase"/>
    <property type="match status" value="1"/>
</dbReference>
<dbReference type="SUPFAM" id="SSF51556">
    <property type="entry name" value="Metallo-dependent hydrolases"/>
    <property type="match status" value="1"/>
</dbReference>
<dbReference type="InterPro" id="IPR032466">
    <property type="entry name" value="Metal_Hydrolase"/>
</dbReference>
<dbReference type="Pfam" id="PF01979">
    <property type="entry name" value="Amidohydro_1"/>
    <property type="match status" value="1"/>
</dbReference>
<evidence type="ECO:0000256" key="4">
    <source>
        <dbReference type="ARBA" id="ARBA00022833"/>
    </source>
</evidence>
<accession>A0A1M5JA99</accession>
<dbReference type="STRING" id="1122133.SAMN02745157_4150"/>
<comment type="similarity">
    <text evidence="1">Belongs to the metallo-dependent hydrolases superfamily. ATZ/TRZ family.</text>
</comment>
<gene>
    <name evidence="6" type="ORF">SAMN02745157_4150</name>
</gene>
<dbReference type="GO" id="GO:0019239">
    <property type="term" value="F:deaminase activity"/>
    <property type="evidence" value="ECO:0007669"/>
    <property type="project" value="UniProtKB-ARBA"/>
</dbReference>
<keyword evidence="3" id="KW-0378">Hydrolase</keyword>
<dbReference type="EMBL" id="FQUP01000004">
    <property type="protein sequence ID" value="SHG37488.1"/>
    <property type="molecule type" value="Genomic_DNA"/>
</dbReference>
<sequence length="464" mass="50056">MVVSAPTQTGKGGGTMGDRVWIKDPIAVLADGAERGVVVEDGKIAELVGKGAEPVNAVHKVFDAARHVVTPGLINTHHHMFQTLTRAHPAAINKELFPWLQALFPIWAKNVNPENFRLATRLALTELMMSGCTTASDHQYLYPPGLDEAMDIQAEEAGKLGIRMTLTRGSLNLTEEEGGNANSGAVQDTDTILADCERVIGRYHDASEGAMLQVALAPCAPFNVTKRLMVETAALAERCNCHMHTHLAETRDEIDYCMAHFGYRPVDYLEEVGWMNDRVWLAHGIHFNDDEVVRLGKAGVGVSHCPTSNMVLASGQCRTKELEAAGSPVGLGVDGSASNDNSNLIEAVRHALMIGRLTYNAESVTHLDAFRWGTSGSAACLGRKDIGTIAVGKQADLSFYSLDELRFSGAGDPLAALVLCGAYKADRVMVKGNWKIEDGAPVGVDLAELRYEHGRVAKAFLETV</sequence>
<dbReference type="InterPro" id="IPR011059">
    <property type="entry name" value="Metal-dep_hydrolase_composite"/>
</dbReference>
<dbReference type="InterPro" id="IPR050287">
    <property type="entry name" value="MTA/SAH_deaminase"/>
</dbReference>
<dbReference type="Proteomes" id="UP000184485">
    <property type="component" value="Unassembled WGS sequence"/>
</dbReference>
<keyword evidence="4" id="KW-0862">Zinc</keyword>